<evidence type="ECO:0000313" key="1">
    <source>
        <dbReference type="EMBL" id="MBX23720.1"/>
    </source>
</evidence>
<sequence length="33" mass="3904">MNDTNAFSMTLNTLFSCFKWIFEEVNLDVVLLF</sequence>
<name>A0A2P2M0K1_RHIMU</name>
<reference evidence="1" key="1">
    <citation type="submission" date="2018-02" db="EMBL/GenBank/DDBJ databases">
        <title>Rhizophora mucronata_Transcriptome.</title>
        <authorList>
            <person name="Meera S.P."/>
            <person name="Sreeshan A."/>
            <person name="Augustine A."/>
        </authorList>
    </citation>
    <scope>NUCLEOTIDE SEQUENCE</scope>
    <source>
        <tissue evidence="1">Leaf</tissue>
    </source>
</reference>
<protein>
    <submittedName>
        <fullName evidence="1">Uncharacterized protein</fullName>
    </submittedName>
</protein>
<organism evidence="1">
    <name type="scientific">Rhizophora mucronata</name>
    <name type="common">Asiatic mangrove</name>
    <dbReference type="NCBI Taxonomy" id="61149"/>
    <lineage>
        <taxon>Eukaryota</taxon>
        <taxon>Viridiplantae</taxon>
        <taxon>Streptophyta</taxon>
        <taxon>Embryophyta</taxon>
        <taxon>Tracheophyta</taxon>
        <taxon>Spermatophyta</taxon>
        <taxon>Magnoliopsida</taxon>
        <taxon>eudicotyledons</taxon>
        <taxon>Gunneridae</taxon>
        <taxon>Pentapetalae</taxon>
        <taxon>rosids</taxon>
        <taxon>fabids</taxon>
        <taxon>Malpighiales</taxon>
        <taxon>Rhizophoraceae</taxon>
        <taxon>Rhizophora</taxon>
    </lineage>
</organism>
<dbReference type="AlphaFoldDB" id="A0A2P2M0K1"/>
<accession>A0A2P2M0K1</accession>
<proteinExistence type="predicted"/>
<dbReference type="EMBL" id="GGEC01043236">
    <property type="protein sequence ID" value="MBX23720.1"/>
    <property type="molecule type" value="Transcribed_RNA"/>
</dbReference>